<protein>
    <submittedName>
        <fullName evidence="1">Uncharacterized protein</fullName>
    </submittedName>
</protein>
<evidence type="ECO:0000313" key="1">
    <source>
        <dbReference type="EMBL" id="QJA79962.1"/>
    </source>
</evidence>
<proteinExistence type="predicted"/>
<evidence type="ECO:0000313" key="3">
    <source>
        <dbReference type="EMBL" id="QJH99941.1"/>
    </source>
</evidence>
<evidence type="ECO:0000313" key="2">
    <source>
        <dbReference type="EMBL" id="QJA88181.1"/>
    </source>
</evidence>
<dbReference type="EMBL" id="MT142400">
    <property type="protein sequence ID" value="QJA79962.1"/>
    <property type="molecule type" value="Genomic_DNA"/>
</dbReference>
<accession>A0A6M3KDP6</accession>
<organism evidence="1">
    <name type="scientific">viral metagenome</name>
    <dbReference type="NCBI Taxonomy" id="1070528"/>
    <lineage>
        <taxon>unclassified sequences</taxon>
        <taxon>metagenomes</taxon>
        <taxon>organismal metagenomes</taxon>
    </lineage>
</organism>
<dbReference type="EMBL" id="MT144818">
    <property type="protein sequence ID" value="QJH99941.1"/>
    <property type="molecule type" value="Genomic_DNA"/>
</dbReference>
<reference evidence="1" key="1">
    <citation type="submission" date="2020-03" db="EMBL/GenBank/DDBJ databases">
        <title>The deep terrestrial virosphere.</title>
        <authorList>
            <person name="Holmfeldt K."/>
            <person name="Nilsson E."/>
            <person name="Simone D."/>
            <person name="Lopez-Fernandez M."/>
            <person name="Wu X."/>
            <person name="de Brujin I."/>
            <person name="Lundin D."/>
            <person name="Andersson A."/>
            <person name="Bertilsson S."/>
            <person name="Dopson M."/>
        </authorList>
    </citation>
    <scope>NUCLEOTIDE SEQUENCE</scope>
    <source>
        <strain evidence="1">MM415A00812</strain>
        <strain evidence="2">MM415B02814</strain>
        <strain evidence="3">TM448B01736</strain>
    </source>
</reference>
<gene>
    <name evidence="1" type="ORF">MM415A00812_0017</name>
    <name evidence="2" type="ORF">MM415B02814_0002</name>
    <name evidence="3" type="ORF">TM448B01736_0006</name>
</gene>
<dbReference type="EMBL" id="MT142760">
    <property type="protein sequence ID" value="QJA88181.1"/>
    <property type="molecule type" value="Genomic_DNA"/>
</dbReference>
<name>A0A6M3KDP6_9ZZZZ</name>
<dbReference type="AlphaFoldDB" id="A0A6M3KDP6"/>
<sequence>MLKEMPAMPSSNKPTPLDVFEKNLSMFKSAIYENNFSTMEYYILKASISAEDFFYIKFKIPLSEVWKFVIKAVLEK</sequence>